<dbReference type="GO" id="GO:0008124">
    <property type="term" value="F:4-alpha-hydroxytetrahydrobiopterin dehydratase activity"/>
    <property type="evidence" value="ECO:0007669"/>
    <property type="project" value="UniProtKB-UniRule"/>
</dbReference>
<evidence type="ECO:0000256" key="1">
    <source>
        <dbReference type="ARBA" id="ARBA00001554"/>
    </source>
</evidence>
<organism evidence="5 6">
    <name type="scientific">Saccharophagus degradans</name>
    <dbReference type="NCBI Taxonomy" id="86304"/>
    <lineage>
        <taxon>Bacteria</taxon>
        <taxon>Pseudomonadati</taxon>
        <taxon>Pseudomonadota</taxon>
        <taxon>Gammaproteobacteria</taxon>
        <taxon>Cellvibrionales</taxon>
        <taxon>Cellvibrionaceae</taxon>
        <taxon>Saccharophagus</taxon>
    </lineage>
</organism>
<comment type="catalytic activity">
    <reaction evidence="1 4">
        <text>(4aS,6R)-4a-hydroxy-L-erythro-5,6,7,8-tetrahydrobiopterin = (6R)-L-erythro-6,7-dihydrobiopterin + H2O</text>
        <dbReference type="Rhea" id="RHEA:11920"/>
        <dbReference type="ChEBI" id="CHEBI:15377"/>
        <dbReference type="ChEBI" id="CHEBI:15642"/>
        <dbReference type="ChEBI" id="CHEBI:43120"/>
        <dbReference type="EC" id="4.2.1.96"/>
    </reaction>
</comment>
<proteinExistence type="inferred from homology"/>
<dbReference type="EC" id="4.2.1.96" evidence="4"/>
<comment type="caution">
    <text evidence="5">The sequence shown here is derived from an EMBL/GenBank/DDBJ whole genome shotgun (WGS) entry which is preliminary data.</text>
</comment>
<dbReference type="NCBIfam" id="NF002016">
    <property type="entry name" value="PRK00823.1-1"/>
    <property type="match status" value="1"/>
</dbReference>
<dbReference type="HAMAP" id="MF_00434">
    <property type="entry name" value="Pterin_4_alpha"/>
    <property type="match status" value="1"/>
</dbReference>
<dbReference type="Pfam" id="PF01329">
    <property type="entry name" value="Pterin_4a"/>
    <property type="match status" value="1"/>
</dbReference>
<evidence type="ECO:0000256" key="3">
    <source>
        <dbReference type="ARBA" id="ARBA00023239"/>
    </source>
</evidence>
<sequence>MTDLYQQTCEACRADAPRVPVDEAEVMLEEIPLWRIQQQEGVKQLARNFKFKNFVEALAFTNTVANLAEEEGHHPKLVLEWGSVEVVWWTHKIKGLHKNDFVMAAKTDKLYGG</sequence>
<dbReference type="InterPro" id="IPR036428">
    <property type="entry name" value="PCD_sf"/>
</dbReference>
<gene>
    <name evidence="5" type="ORF">Q4521_12210</name>
</gene>
<dbReference type="RefSeq" id="WP_303492959.1">
    <property type="nucleotide sequence ID" value="NZ_JAUOPB010000008.1"/>
</dbReference>
<accession>A0AAW7X5V9</accession>
<dbReference type="SUPFAM" id="SSF55248">
    <property type="entry name" value="PCD-like"/>
    <property type="match status" value="1"/>
</dbReference>
<evidence type="ECO:0000256" key="2">
    <source>
        <dbReference type="ARBA" id="ARBA00006472"/>
    </source>
</evidence>
<dbReference type="CDD" id="cd00913">
    <property type="entry name" value="PCD_DCoH_subfamily_a"/>
    <property type="match status" value="1"/>
</dbReference>
<evidence type="ECO:0000256" key="4">
    <source>
        <dbReference type="HAMAP-Rule" id="MF_00434"/>
    </source>
</evidence>
<dbReference type="Proteomes" id="UP001169760">
    <property type="component" value="Unassembled WGS sequence"/>
</dbReference>
<dbReference type="InterPro" id="IPR001533">
    <property type="entry name" value="Pterin_deHydtase"/>
</dbReference>
<dbReference type="PANTHER" id="PTHR42805:SF1">
    <property type="entry name" value="PTERIN-4-ALPHA-CARBINOLAMINE DEHYDRATASE-RELATED"/>
    <property type="match status" value="1"/>
</dbReference>
<comment type="similarity">
    <text evidence="2 4">Belongs to the pterin-4-alpha-carbinolamine dehydratase family.</text>
</comment>
<evidence type="ECO:0000313" key="6">
    <source>
        <dbReference type="Proteomes" id="UP001169760"/>
    </source>
</evidence>
<dbReference type="InterPro" id="IPR050376">
    <property type="entry name" value="Pterin-4-alpha-carb_dehyd"/>
</dbReference>
<dbReference type="EMBL" id="JAUOPB010000008">
    <property type="protein sequence ID" value="MDO6423240.1"/>
    <property type="molecule type" value="Genomic_DNA"/>
</dbReference>
<name>A0AAW7X5V9_9GAMM</name>
<dbReference type="AlphaFoldDB" id="A0AAW7X5V9"/>
<dbReference type="GO" id="GO:0006729">
    <property type="term" value="P:tetrahydrobiopterin biosynthetic process"/>
    <property type="evidence" value="ECO:0007669"/>
    <property type="project" value="InterPro"/>
</dbReference>
<protein>
    <recommendedName>
        <fullName evidence="4">Putative pterin-4-alpha-carbinolamine dehydratase</fullName>
        <shortName evidence="4">PHS</shortName>
        <ecNumber evidence="4">4.2.1.96</ecNumber>
    </recommendedName>
    <alternativeName>
        <fullName evidence="4">4-alpha-hydroxy-tetrahydropterin dehydratase</fullName>
    </alternativeName>
    <alternativeName>
        <fullName evidence="4">Pterin carbinolamine dehydratase</fullName>
        <shortName evidence="4">PCD</shortName>
    </alternativeName>
</protein>
<dbReference type="Gene3D" id="3.30.1360.20">
    <property type="entry name" value="Transcriptional coactivator/pterin dehydratase"/>
    <property type="match status" value="1"/>
</dbReference>
<evidence type="ECO:0000313" key="5">
    <source>
        <dbReference type="EMBL" id="MDO6423240.1"/>
    </source>
</evidence>
<dbReference type="PANTHER" id="PTHR42805">
    <property type="entry name" value="PTERIN-4-ALPHA-CARBINOLAMINE DEHYDRATASE-RELATED"/>
    <property type="match status" value="1"/>
</dbReference>
<reference evidence="5" key="1">
    <citation type="submission" date="2023-07" db="EMBL/GenBank/DDBJ databases">
        <title>Genome content predicts the carbon catabolic preferences of heterotrophic bacteria.</title>
        <authorList>
            <person name="Gralka M."/>
        </authorList>
    </citation>
    <scope>NUCLEOTIDE SEQUENCE</scope>
    <source>
        <strain evidence="5">I3M17_2</strain>
    </source>
</reference>
<keyword evidence="3 4" id="KW-0456">Lyase</keyword>